<keyword evidence="2" id="KW-1185">Reference proteome</keyword>
<evidence type="ECO:0000313" key="1">
    <source>
        <dbReference type="EMBL" id="BAH69389.1"/>
    </source>
</evidence>
<dbReference type="Proteomes" id="UP000006810">
    <property type="component" value="Chromosome"/>
</dbReference>
<gene>
    <name evidence="1" type="ordered locus">MBIO_0124</name>
</gene>
<sequence length="68" mass="7965">MIKTFGMQLDSESIKSWLQPINNFLVVDFPKTFNKEIIIDEIMEDITYDLYIIYSQISMLAATKNKTI</sequence>
<evidence type="ECO:0000313" key="2">
    <source>
        <dbReference type="Proteomes" id="UP000006810"/>
    </source>
</evidence>
<dbReference type="AlphaFoldDB" id="C4XE17"/>
<organism evidence="1 2">
    <name type="scientific">Mycoplasmopsis fermentans (strain ATCC 19989 / NBRC 14854 / NCTC 10117 / PG18)</name>
    <name type="common">Mycoplasma fermentans</name>
    <dbReference type="NCBI Taxonomy" id="496833"/>
    <lineage>
        <taxon>Bacteria</taxon>
        <taxon>Bacillati</taxon>
        <taxon>Mycoplasmatota</taxon>
        <taxon>Mycoplasmoidales</taxon>
        <taxon>Metamycoplasmataceae</taxon>
        <taxon>Mycoplasmopsis</taxon>
    </lineage>
</organism>
<accession>C4XE17</accession>
<dbReference type="EMBL" id="AP009608">
    <property type="protein sequence ID" value="BAH69389.1"/>
    <property type="molecule type" value="Genomic_DNA"/>
</dbReference>
<dbReference type="KEGG" id="mfp:MBIO_0124"/>
<protein>
    <submittedName>
        <fullName evidence="1">Uncharacterized protein</fullName>
    </submittedName>
</protein>
<dbReference type="PATRIC" id="fig|496833.3.peg.543"/>
<name>C4XE17_MYCFP</name>
<dbReference type="HOGENOM" id="CLU_2899342_0_0_14"/>
<proteinExistence type="predicted"/>
<reference evidence="1 2" key="1">
    <citation type="journal article" date="2009" name="Curr. Microbiol.">
        <title>Molecular cloning and expression of a novel cholinephosphotransferase involved in glycoglycerophospholipid biosynthesis of Mycoplasma fermentans.</title>
        <authorList>
            <person name="Ishida N."/>
            <person name="Irikura D."/>
            <person name="Matsuda K."/>
            <person name="Sato S."/>
            <person name="Asano K."/>
        </authorList>
    </citation>
    <scope>NUCLEOTIDE SEQUENCE [LARGE SCALE GENOMIC DNA]</scope>
    <source>
        <strain evidence="2">ATCC 19989 / NBRC 14854 / NCTC 10117 / PG18</strain>
    </source>
</reference>